<accession>A0A1X7U3S6</accession>
<sequence>MRVDVASQVLSASVSKVLKLTGGLVSEETAMFALTLDKFFDCLNVTNFTNGTRSDQDVRLKNEFLPYLDQWEHAVQERHGFTKTRMMLMLLSHETGLGLRVIATSFVEFIKYLSCLPDVKEIRLALFSKRISQVPLKNDFGCPRQRGGTSDNPTVSNYFSKTDALRVVDLFGCNEVKGNCRGVKMTRNC</sequence>
<organism evidence="1">
    <name type="scientific">Amphimedon queenslandica</name>
    <name type="common">Sponge</name>
    <dbReference type="NCBI Taxonomy" id="400682"/>
    <lineage>
        <taxon>Eukaryota</taxon>
        <taxon>Metazoa</taxon>
        <taxon>Porifera</taxon>
        <taxon>Demospongiae</taxon>
        <taxon>Heteroscleromorpha</taxon>
        <taxon>Haplosclerida</taxon>
        <taxon>Niphatidae</taxon>
        <taxon>Amphimedon</taxon>
    </lineage>
</organism>
<evidence type="ECO:0000313" key="1">
    <source>
        <dbReference type="EnsemblMetazoa" id="Aqu2.1.22542_001"/>
    </source>
</evidence>
<proteinExistence type="predicted"/>
<protein>
    <submittedName>
        <fullName evidence="1">Uncharacterized protein</fullName>
    </submittedName>
</protein>
<dbReference type="AlphaFoldDB" id="A0A1X7U3S6"/>
<name>A0A1X7U3S6_AMPQE</name>
<dbReference type="InParanoid" id="A0A1X7U3S6"/>
<reference evidence="1" key="1">
    <citation type="submission" date="2017-05" db="UniProtKB">
        <authorList>
            <consortium name="EnsemblMetazoa"/>
        </authorList>
    </citation>
    <scope>IDENTIFICATION</scope>
</reference>
<dbReference type="EnsemblMetazoa" id="Aqu2.1.22542_001">
    <property type="protein sequence ID" value="Aqu2.1.22542_001"/>
    <property type="gene ID" value="Aqu2.1.22542"/>
</dbReference>